<dbReference type="InterPro" id="IPR016055">
    <property type="entry name" value="A-D-PHexomutase_a/b/a-I/II/III"/>
</dbReference>
<feature type="domain" description="Alpha-D-phosphohexomutase alpha/beta/alpha" evidence="2">
    <location>
        <begin position="2"/>
        <end position="70"/>
    </location>
</feature>
<dbReference type="InterPro" id="IPR005844">
    <property type="entry name" value="A-D-PHexomutase_a/b/a-I"/>
</dbReference>
<sequence>MELFGTAGIRGDVVSKVTPDLALRVGQATGQDGETFVLGYDGRVTSPALADAMAAGLQSAGARVVRIGRVP</sequence>
<dbReference type="AlphaFoldDB" id="A0A482T7A4"/>
<name>A0A482T7A4_HALHI</name>
<evidence type="ECO:0000313" key="4">
    <source>
        <dbReference type="Proteomes" id="UP000293535"/>
    </source>
</evidence>
<dbReference type="Gene3D" id="3.40.120.10">
    <property type="entry name" value="Alpha-D-Glucose-1,6-Bisphosphate, subunit A, domain 3"/>
    <property type="match status" value="1"/>
</dbReference>
<accession>A0A482T7A4</accession>
<dbReference type="GO" id="GO:0005975">
    <property type="term" value="P:carbohydrate metabolic process"/>
    <property type="evidence" value="ECO:0007669"/>
    <property type="project" value="InterPro"/>
</dbReference>
<comment type="similarity">
    <text evidence="1">Belongs to the phosphohexose mutase family.</text>
</comment>
<dbReference type="GO" id="GO:0016868">
    <property type="term" value="F:intramolecular phosphotransferase activity"/>
    <property type="evidence" value="ECO:0007669"/>
    <property type="project" value="InterPro"/>
</dbReference>
<organism evidence="3 4">
    <name type="scientific">Haloarcula hispanica</name>
    <dbReference type="NCBI Taxonomy" id="51589"/>
    <lineage>
        <taxon>Archaea</taxon>
        <taxon>Methanobacteriati</taxon>
        <taxon>Methanobacteriota</taxon>
        <taxon>Stenosarchaea group</taxon>
        <taxon>Halobacteria</taxon>
        <taxon>Halobacteriales</taxon>
        <taxon>Haloarculaceae</taxon>
        <taxon>Haloarcula</taxon>
    </lineage>
</organism>
<evidence type="ECO:0000259" key="2">
    <source>
        <dbReference type="Pfam" id="PF02878"/>
    </source>
</evidence>
<proteinExistence type="inferred from homology"/>
<evidence type="ECO:0000313" key="3">
    <source>
        <dbReference type="EMBL" id="RYJ11476.1"/>
    </source>
</evidence>
<evidence type="ECO:0000256" key="1">
    <source>
        <dbReference type="ARBA" id="ARBA00010231"/>
    </source>
</evidence>
<comment type="caution">
    <text evidence="3">The sequence shown here is derived from an EMBL/GenBank/DDBJ whole genome shotgun (WGS) entry which is preliminary data.</text>
</comment>
<reference evidence="3 4" key="1">
    <citation type="submission" date="2018-12" db="EMBL/GenBank/DDBJ databases">
        <title>Draft genome sequence of Haloarcula hispinica strain 18.1, an halophilic archaeon isolated from Chott El Jerid of Southern Tunisia.</title>
        <authorList>
            <person name="Najjari A."/>
            <person name="Ben Dhia O."/>
            <person name="Ferjani R."/>
            <person name="Mahjoubi M."/>
            <person name="Sghaier H."/>
            <person name="Elshahed M."/>
            <person name="Ouzari H.I."/>
            <person name="Cherid A."/>
            <person name="Youssef N."/>
        </authorList>
    </citation>
    <scope>NUCLEOTIDE SEQUENCE [LARGE SCALE GENOMIC DNA]</scope>
    <source>
        <strain evidence="3 4">18.1</strain>
    </source>
</reference>
<dbReference type="SUPFAM" id="SSF53738">
    <property type="entry name" value="Phosphoglucomutase, first 3 domains"/>
    <property type="match status" value="1"/>
</dbReference>
<dbReference type="EMBL" id="RZIG01000002">
    <property type="protein sequence ID" value="RYJ11476.1"/>
    <property type="molecule type" value="Genomic_DNA"/>
</dbReference>
<dbReference type="Pfam" id="PF02878">
    <property type="entry name" value="PGM_PMM_I"/>
    <property type="match status" value="1"/>
</dbReference>
<protein>
    <submittedName>
        <fullName evidence="3">Phosphomannomutase</fullName>
    </submittedName>
</protein>
<feature type="non-terminal residue" evidence="3">
    <location>
        <position position="71"/>
    </location>
</feature>
<gene>
    <name evidence="3" type="ORF">ELS20_03035</name>
</gene>
<dbReference type="Proteomes" id="UP000293535">
    <property type="component" value="Unassembled WGS sequence"/>
</dbReference>